<dbReference type="AlphaFoldDB" id="A0A2W5DR26"/>
<evidence type="ECO:0000259" key="4">
    <source>
        <dbReference type="Pfam" id="PF07167"/>
    </source>
</evidence>
<dbReference type="EMBL" id="QFOD01000010">
    <property type="protein sequence ID" value="PZP31607.1"/>
    <property type="molecule type" value="Genomic_DNA"/>
</dbReference>
<protein>
    <submittedName>
        <fullName evidence="6">Poly-beta-hydroxybutyrate polymerase</fullName>
    </submittedName>
</protein>
<dbReference type="InterPro" id="IPR051321">
    <property type="entry name" value="PHA/PHB_synthase"/>
</dbReference>
<dbReference type="InterPro" id="IPR029058">
    <property type="entry name" value="AB_hydrolase_fold"/>
</dbReference>
<dbReference type="InterPro" id="IPR022211">
    <property type="entry name" value="PHBC_N"/>
</dbReference>
<evidence type="ECO:0000313" key="7">
    <source>
        <dbReference type="Proteomes" id="UP000249633"/>
    </source>
</evidence>
<dbReference type="Proteomes" id="UP000249633">
    <property type="component" value="Unassembled WGS sequence"/>
</dbReference>
<dbReference type="PANTHER" id="PTHR36837:SF5">
    <property type="entry name" value="POLY-3-HYDROXYBUTYRATE SYNTHASE"/>
    <property type="match status" value="1"/>
</dbReference>
<dbReference type="GO" id="GO:0042619">
    <property type="term" value="P:poly-hydroxybutyrate biosynthetic process"/>
    <property type="evidence" value="ECO:0007669"/>
    <property type="project" value="InterPro"/>
</dbReference>
<comment type="caution">
    <text evidence="6">The sequence shown here is derived from an EMBL/GenBank/DDBJ whole genome shotgun (WGS) entry which is preliminary data.</text>
</comment>
<dbReference type="Gene3D" id="3.40.50.1820">
    <property type="entry name" value="alpha/beta hydrolase"/>
    <property type="match status" value="1"/>
</dbReference>
<feature type="domain" description="Poly-beta-hydroxybutyrate polymerase N-terminal" evidence="5">
    <location>
        <begin position="17"/>
        <end position="58"/>
    </location>
</feature>
<sequence>MSSTAAGSSHSTSQDAPFADLDRWREAQLARWTGGLSPESMMLAWADWASHLAAAPGKRLELLLSAGSPTSDEALAADSRFATPAWQQQPYRAWADGFLQCQRWWQGATHAVPGMQAHHEALVNFAGRQLLDMWSPSNLPWANPEVVQRTLAEGGLNLWRGALNWGQDMQRAVSQQPLEGTDAFAVGRDVAVTPGKVVLRNRLIELIQYAPTTTSVQAEPVLIVPAWIMKYYILDLSPHNSLVRWLVSQGHTVYCISWRNVDEADRELGMDDYRELGVMAALDEIGRIQPKARVHATGYCLGGTLLSIAAAAMARAEDERLASLTLLAAQTDFTEPGELGLFIDASQLHMLDSMMWQRGYLKAEQMAGAFQMLQSRDLIWSHMVHDYLMGERTPMIDLMAWNADATRMPYRMHTEYLKRLFLDNDLAAGRYLVDGEPLQLQNLKLPIFAVGTERDHVAPWKSVYKIHYLSDADVTFALTNGGHNAGIVNEPGHPHRHYRLATRPAGGHCVSADEWMAAAPSHEGSWWPAWQAWLVAQGSGREVAPPAMGGKGRRALDDAPGQYVLQR</sequence>
<dbReference type="GO" id="GO:0016746">
    <property type="term" value="F:acyltransferase activity"/>
    <property type="evidence" value="ECO:0007669"/>
    <property type="project" value="UniProtKB-KW"/>
</dbReference>
<evidence type="ECO:0000256" key="3">
    <source>
        <dbReference type="SAM" id="MobiDB-lite"/>
    </source>
</evidence>
<evidence type="ECO:0000256" key="2">
    <source>
        <dbReference type="ARBA" id="ARBA00023315"/>
    </source>
</evidence>
<feature type="domain" description="Poly-beta-hydroxybutyrate polymerase N-terminal" evidence="4">
    <location>
        <begin position="78"/>
        <end position="246"/>
    </location>
</feature>
<evidence type="ECO:0000313" key="6">
    <source>
        <dbReference type="EMBL" id="PZP31607.1"/>
    </source>
</evidence>
<dbReference type="Pfam" id="PF12551">
    <property type="entry name" value="PHBC_N"/>
    <property type="match status" value="1"/>
</dbReference>
<dbReference type="PANTHER" id="PTHR36837">
    <property type="entry name" value="POLY(3-HYDROXYALKANOATE) POLYMERASE SUBUNIT PHAC"/>
    <property type="match status" value="1"/>
</dbReference>
<evidence type="ECO:0000256" key="1">
    <source>
        <dbReference type="ARBA" id="ARBA00022679"/>
    </source>
</evidence>
<proteinExistence type="predicted"/>
<keyword evidence="2" id="KW-0012">Acyltransferase</keyword>
<keyword evidence="1" id="KW-0808">Transferase</keyword>
<organism evidence="6 7">
    <name type="scientific">Roseateles depolymerans</name>
    <dbReference type="NCBI Taxonomy" id="76731"/>
    <lineage>
        <taxon>Bacteria</taxon>
        <taxon>Pseudomonadati</taxon>
        <taxon>Pseudomonadota</taxon>
        <taxon>Betaproteobacteria</taxon>
        <taxon>Burkholderiales</taxon>
        <taxon>Sphaerotilaceae</taxon>
        <taxon>Roseateles</taxon>
    </lineage>
</organism>
<dbReference type="InterPro" id="IPR010941">
    <property type="entry name" value="PhaC_N"/>
</dbReference>
<evidence type="ECO:0000259" key="5">
    <source>
        <dbReference type="Pfam" id="PF12551"/>
    </source>
</evidence>
<dbReference type="SUPFAM" id="SSF53474">
    <property type="entry name" value="alpha/beta-Hydrolases"/>
    <property type="match status" value="1"/>
</dbReference>
<reference evidence="6 7" key="1">
    <citation type="submission" date="2017-08" db="EMBL/GenBank/DDBJ databases">
        <title>Infants hospitalized years apart are colonized by the same room-sourced microbial strains.</title>
        <authorList>
            <person name="Brooks B."/>
            <person name="Olm M.R."/>
            <person name="Firek B.A."/>
            <person name="Baker R."/>
            <person name="Thomas B.C."/>
            <person name="Morowitz M.J."/>
            <person name="Banfield J.F."/>
        </authorList>
    </citation>
    <scope>NUCLEOTIDE SEQUENCE [LARGE SCALE GENOMIC DNA]</scope>
    <source>
        <strain evidence="6">S2_012_000_R2_81</strain>
    </source>
</reference>
<name>A0A2W5DR26_9BURK</name>
<dbReference type="Pfam" id="PF07167">
    <property type="entry name" value="PhaC_N"/>
    <property type="match status" value="1"/>
</dbReference>
<feature type="region of interest" description="Disordered" evidence="3">
    <location>
        <begin position="541"/>
        <end position="567"/>
    </location>
</feature>
<accession>A0A2W5DR26</accession>
<gene>
    <name evidence="6" type="ORF">DI603_12200</name>
</gene>